<dbReference type="Proteomes" id="UP000310334">
    <property type="component" value="Unassembled WGS sequence"/>
</dbReference>
<dbReference type="NCBIfam" id="TIGR00912">
    <property type="entry name" value="2A0309"/>
    <property type="match status" value="1"/>
</dbReference>
<proteinExistence type="inferred from homology"/>
<keyword evidence="6" id="KW-1133">Transmembrane helix</keyword>
<dbReference type="AlphaFoldDB" id="A0A4S4BW20"/>
<gene>
    <name evidence="8" type="ORF">E6W99_13575</name>
</gene>
<accession>A0A4S4BW20</accession>
<evidence type="ECO:0000256" key="4">
    <source>
        <dbReference type="ARBA" id="ARBA00022544"/>
    </source>
</evidence>
<dbReference type="InterPro" id="IPR004761">
    <property type="entry name" value="Spore_GerAB"/>
</dbReference>
<evidence type="ECO:0000256" key="3">
    <source>
        <dbReference type="ARBA" id="ARBA00022448"/>
    </source>
</evidence>
<keyword evidence="3" id="KW-0813">Transport</keyword>
<keyword evidence="4" id="KW-0309">Germination</keyword>
<name>A0A4S4BW20_9BACI</name>
<evidence type="ECO:0000313" key="8">
    <source>
        <dbReference type="EMBL" id="THF79364.1"/>
    </source>
</evidence>
<comment type="similarity">
    <text evidence="2">Belongs to the amino acid-polyamine-organocation (APC) superfamily. Spore germination protein (SGP) (TC 2.A.3.9) family.</text>
</comment>
<keyword evidence="7" id="KW-0472">Membrane</keyword>
<dbReference type="PANTHER" id="PTHR34975">
    <property type="entry name" value="SPORE GERMINATION PROTEIN A2"/>
    <property type="match status" value="1"/>
</dbReference>
<dbReference type="PANTHER" id="PTHR34975:SF2">
    <property type="entry name" value="SPORE GERMINATION PROTEIN A2"/>
    <property type="match status" value="1"/>
</dbReference>
<evidence type="ECO:0000313" key="9">
    <source>
        <dbReference type="Proteomes" id="UP000310334"/>
    </source>
</evidence>
<evidence type="ECO:0000256" key="1">
    <source>
        <dbReference type="ARBA" id="ARBA00004141"/>
    </source>
</evidence>
<evidence type="ECO:0000256" key="2">
    <source>
        <dbReference type="ARBA" id="ARBA00007998"/>
    </source>
</evidence>
<evidence type="ECO:0000256" key="6">
    <source>
        <dbReference type="ARBA" id="ARBA00022989"/>
    </source>
</evidence>
<dbReference type="EMBL" id="SSNT01000009">
    <property type="protein sequence ID" value="THF79364.1"/>
    <property type="molecule type" value="Genomic_DNA"/>
</dbReference>
<keyword evidence="5" id="KW-0812">Transmembrane</keyword>
<comment type="caution">
    <text evidence="8">The sequence shown here is derived from an EMBL/GenBank/DDBJ whole genome shotgun (WGS) entry which is preliminary data.</text>
</comment>
<dbReference type="GO" id="GO:0016020">
    <property type="term" value="C:membrane"/>
    <property type="evidence" value="ECO:0007669"/>
    <property type="project" value="UniProtKB-SubCell"/>
</dbReference>
<reference evidence="8 9" key="1">
    <citation type="submission" date="2019-04" db="EMBL/GenBank/DDBJ databases">
        <title>Bacillus sediminilitoris sp. nov., isolated from a tidal flat sediment on the East China Sea.</title>
        <authorList>
            <person name="Wei Y."/>
            <person name="Mao H."/>
            <person name="Fang J."/>
        </authorList>
    </citation>
    <scope>NUCLEOTIDE SEQUENCE [LARGE SCALE GENOMIC DNA]</scope>
    <source>
        <strain evidence="8 9">DSL-17</strain>
    </source>
</reference>
<protein>
    <submittedName>
        <fullName evidence="8">Spore gernimation protein KB</fullName>
    </submittedName>
</protein>
<sequence length="394" mass="44221">MLKGMNNVVGQGNDKKKMEFPWETIMQKQNISALQLFYIIFGFELGTTMIIGIGAEAKQDAWLVILISMLTGMILMGVYTQLSVYYPDDTLVQMIPKIIGKYLSYPLIIIYILHFIYSAARACRDFGVLIVSTILVDTPLVVIIGSFMVLMMYCLRGGLETFGRMGEVILPIYILATVVVWFLIFSTGQFNIKNLTPVLGYGLKPILKEVFPVTINFPFGEAFIIMMFFPFLNNRKNVRKVGMAVILITGLLLTANIVITLSVLGPGIYKKDLFPLLTATRLVSIADFLERFDALIILMMVVGVFFKIGGWAFGAAVAISQLLKINDMKSVLLALGTIITPLSLLIASNFTRHLELGLEYFVPYFHVPLQIIFPIILLFIAFIRKKLNLDNYSD</sequence>
<organism evidence="8 9">
    <name type="scientific">Metabacillus sediminilitoris</name>
    <dbReference type="NCBI Taxonomy" id="2567941"/>
    <lineage>
        <taxon>Bacteria</taxon>
        <taxon>Bacillati</taxon>
        <taxon>Bacillota</taxon>
        <taxon>Bacilli</taxon>
        <taxon>Bacillales</taxon>
        <taxon>Bacillaceae</taxon>
        <taxon>Metabacillus</taxon>
    </lineage>
</organism>
<evidence type="ECO:0000256" key="5">
    <source>
        <dbReference type="ARBA" id="ARBA00022692"/>
    </source>
</evidence>
<dbReference type="Pfam" id="PF03845">
    <property type="entry name" value="Spore_permease"/>
    <property type="match status" value="1"/>
</dbReference>
<evidence type="ECO:0000256" key="7">
    <source>
        <dbReference type="ARBA" id="ARBA00023136"/>
    </source>
</evidence>
<dbReference type="GO" id="GO:0009847">
    <property type="term" value="P:spore germination"/>
    <property type="evidence" value="ECO:0007669"/>
    <property type="project" value="InterPro"/>
</dbReference>
<comment type="subcellular location">
    <subcellularLocation>
        <location evidence="1">Membrane</location>
        <topology evidence="1">Multi-pass membrane protein</topology>
    </subcellularLocation>
</comment>
<keyword evidence="9" id="KW-1185">Reference proteome</keyword>